<accession>A0A914ADY9</accession>
<dbReference type="Gene3D" id="1.10.640.10">
    <property type="entry name" value="Haem peroxidase domain superfamily, animal type"/>
    <property type="match status" value="1"/>
</dbReference>
<dbReference type="OrthoDB" id="823504at2759"/>
<name>A0A914ADY9_PATMI</name>
<dbReference type="FunFam" id="1.10.640.10:FF:000003">
    <property type="entry name" value="chorion peroxidase"/>
    <property type="match status" value="1"/>
</dbReference>
<organism evidence="6 7">
    <name type="scientific">Patiria miniata</name>
    <name type="common">Bat star</name>
    <name type="synonym">Asterina miniata</name>
    <dbReference type="NCBI Taxonomy" id="46514"/>
    <lineage>
        <taxon>Eukaryota</taxon>
        <taxon>Metazoa</taxon>
        <taxon>Echinodermata</taxon>
        <taxon>Eleutherozoa</taxon>
        <taxon>Asterozoa</taxon>
        <taxon>Asteroidea</taxon>
        <taxon>Valvatacea</taxon>
        <taxon>Valvatida</taxon>
        <taxon>Asterinidae</taxon>
        <taxon>Patiria</taxon>
    </lineage>
</organism>
<feature type="chain" id="PRO_5038324122" description="Peroxidase" evidence="5">
    <location>
        <begin position="28"/>
        <end position="768"/>
    </location>
</feature>
<dbReference type="PRINTS" id="PR00457">
    <property type="entry name" value="ANPEROXIDASE"/>
</dbReference>
<dbReference type="InterPro" id="IPR037120">
    <property type="entry name" value="Haem_peroxidase_sf_animal"/>
</dbReference>
<keyword evidence="4" id="KW-0479">Metal-binding</keyword>
<dbReference type="GO" id="GO:0046872">
    <property type="term" value="F:metal ion binding"/>
    <property type="evidence" value="ECO:0007669"/>
    <property type="project" value="UniProtKB-KW"/>
</dbReference>
<feature type="signal peptide" evidence="5">
    <location>
        <begin position="1"/>
        <end position="27"/>
    </location>
</feature>
<dbReference type="GeneID" id="119732209"/>
<evidence type="ECO:0000256" key="2">
    <source>
        <dbReference type="ARBA" id="ARBA00022525"/>
    </source>
</evidence>
<dbReference type="RefSeq" id="XP_038061570.1">
    <property type="nucleotide sequence ID" value="XM_038205642.1"/>
</dbReference>
<dbReference type="Proteomes" id="UP000887568">
    <property type="component" value="Unplaced"/>
</dbReference>
<dbReference type="GO" id="GO:0020037">
    <property type="term" value="F:heme binding"/>
    <property type="evidence" value="ECO:0007669"/>
    <property type="project" value="InterPro"/>
</dbReference>
<dbReference type="CDD" id="cd09823">
    <property type="entry name" value="peroxinectin_like"/>
    <property type="match status" value="1"/>
</dbReference>
<dbReference type="PANTHER" id="PTHR11475">
    <property type="entry name" value="OXIDASE/PEROXIDASE"/>
    <property type="match status" value="1"/>
</dbReference>
<feature type="binding site" description="axial binding residue" evidence="4">
    <location>
        <position position="462"/>
    </location>
    <ligand>
        <name>heme b</name>
        <dbReference type="ChEBI" id="CHEBI:60344"/>
    </ligand>
    <ligandPart>
        <name>Fe</name>
        <dbReference type="ChEBI" id="CHEBI:18248"/>
    </ligandPart>
</feature>
<dbReference type="PROSITE" id="PS50292">
    <property type="entry name" value="PEROXIDASE_3"/>
    <property type="match status" value="1"/>
</dbReference>
<dbReference type="GO" id="GO:0005576">
    <property type="term" value="C:extracellular region"/>
    <property type="evidence" value="ECO:0007669"/>
    <property type="project" value="UniProtKB-SubCell"/>
</dbReference>
<reference evidence="6" key="1">
    <citation type="submission" date="2022-11" db="UniProtKB">
        <authorList>
            <consortium name="EnsemblMetazoa"/>
        </authorList>
    </citation>
    <scope>IDENTIFICATION</scope>
</reference>
<dbReference type="RefSeq" id="XP_038061569.1">
    <property type="nucleotide sequence ID" value="XM_038205641.1"/>
</dbReference>
<protein>
    <recommendedName>
        <fullName evidence="8">Peroxidase</fullName>
    </recommendedName>
</protein>
<dbReference type="InterPro" id="IPR010255">
    <property type="entry name" value="Haem_peroxidase_sf"/>
</dbReference>
<dbReference type="SUPFAM" id="SSF48113">
    <property type="entry name" value="Heme-dependent peroxidases"/>
    <property type="match status" value="1"/>
</dbReference>
<comment type="subcellular location">
    <subcellularLocation>
        <location evidence="1">Secreted</location>
    </subcellularLocation>
</comment>
<dbReference type="EnsemblMetazoa" id="XM_038205642.1">
    <property type="protein sequence ID" value="XP_038061570.1"/>
    <property type="gene ID" value="LOC119732209"/>
</dbReference>
<evidence type="ECO:0008006" key="8">
    <source>
        <dbReference type="Google" id="ProtNLM"/>
    </source>
</evidence>
<keyword evidence="3 5" id="KW-0732">Signal</keyword>
<keyword evidence="2" id="KW-0964">Secreted</keyword>
<dbReference type="PANTHER" id="PTHR11475:SF143">
    <property type="entry name" value="PUTATIVE-RELATED"/>
    <property type="match status" value="1"/>
</dbReference>
<proteinExistence type="predicted"/>
<dbReference type="GO" id="GO:0004601">
    <property type="term" value="F:peroxidase activity"/>
    <property type="evidence" value="ECO:0007669"/>
    <property type="project" value="InterPro"/>
</dbReference>
<dbReference type="Pfam" id="PF03098">
    <property type="entry name" value="An_peroxidase"/>
    <property type="match status" value="1"/>
</dbReference>
<dbReference type="OMA" id="ERSFFRY"/>
<dbReference type="EnsemblMetazoa" id="XM_038205641.1">
    <property type="protein sequence ID" value="XP_038061569.1"/>
    <property type="gene ID" value="LOC119732209"/>
</dbReference>
<dbReference type="AlphaFoldDB" id="A0A914ADY9"/>
<evidence type="ECO:0000313" key="6">
    <source>
        <dbReference type="EnsemblMetazoa" id="XP_038061569.1"/>
    </source>
</evidence>
<evidence type="ECO:0000256" key="1">
    <source>
        <dbReference type="ARBA" id="ARBA00004613"/>
    </source>
</evidence>
<evidence type="ECO:0000256" key="4">
    <source>
        <dbReference type="PIRSR" id="PIRSR619791-2"/>
    </source>
</evidence>
<sequence>MCISMRIKFVNSVLLITVAWVISVALAGPVDTALVDGPAEVDAELLNELERQIRSAKKWFSEQELTSRTDGRPNERIRRDPHDLLHHFGFTHAQSKQLAEAARALQNVSDVYRSVFSELSPEAKRQLCAAAGYDVTVDDCPPSTKYRTANGACNNLVNVNWGKAFSPLVRILPAAYADDSANPRLAKSGEPLPGARDVSRKLIEENDDVEDLPWTTIAMHFGQFLDHDIDHAALEKVNCSCETTPQCLPIPIPEDDPFFRQPCLRFARSVAIPDADCNTVPRQQVNQITSFIDLSQVYGSTFEEAMHMRDVVKGKGLLLAMDDPNNDVGKQLLPNDEEHTDCVFANPELKCGRAGDKRAAEQPGLTSIHTVLLRQHNRIAEKLAELNPDWDDETYYNEARKICNAMWQHVVYNEYLPPLMGSYNMAKHGLRVHSDTFMYGYDPYLNPGATNVFSAAAYRIGHSQVPTTLLKLDQDHSMMEHVSLSECFFNATHMDTSPGQEGLDAFIRGMVAQRMPKVDLIMTQHLTKHMFADPAGGEGLDLAALNIQRGRDHGIASYNDWRVECDLPRAASFDDLKDHMTDATIQKFRDAYDDVDDIDLFPALIGEETLPGQLIGPTLACLLGRQFHALKFGDRFWYENGLGDQAFTKAQLNEIKKATMARLFCDNLNSLPTIQPYVFREPDLGTVPASSTSSFYKYSRENDFPDANGEMPGFFNGRLPCSDTENIPLPSLAPWKEGYVDITDEGGQDPPFSLREAHGTWYGVPRQP</sequence>
<keyword evidence="4" id="KW-0349">Heme</keyword>
<dbReference type="GO" id="GO:0006979">
    <property type="term" value="P:response to oxidative stress"/>
    <property type="evidence" value="ECO:0007669"/>
    <property type="project" value="InterPro"/>
</dbReference>
<keyword evidence="7" id="KW-1185">Reference proteome</keyword>
<evidence type="ECO:0000313" key="7">
    <source>
        <dbReference type="Proteomes" id="UP000887568"/>
    </source>
</evidence>
<evidence type="ECO:0000256" key="3">
    <source>
        <dbReference type="ARBA" id="ARBA00022729"/>
    </source>
</evidence>
<evidence type="ECO:0000256" key="5">
    <source>
        <dbReference type="SAM" id="SignalP"/>
    </source>
</evidence>
<keyword evidence="4" id="KW-0408">Iron</keyword>
<dbReference type="InterPro" id="IPR019791">
    <property type="entry name" value="Haem_peroxidase_animal"/>
</dbReference>